<comment type="caution">
    <text evidence="10">The sequence shown here is derived from an EMBL/GenBank/DDBJ whole genome shotgun (WGS) entry which is preliminary data.</text>
</comment>
<keyword evidence="11" id="KW-1185">Reference proteome</keyword>
<dbReference type="SMART" id="SM00382">
    <property type="entry name" value="AAA"/>
    <property type="match status" value="1"/>
</dbReference>
<dbReference type="InterPro" id="IPR003439">
    <property type="entry name" value="ABC_transporter-like_ATP-bd"/>
</dbReference>
<dbReference type="PROSITE" id="PS50893">
    <property type="entry name" value="ABC_TRANSPORTER_2"/>
    <property type="match status" value="1"/>
</dbReference>
<feature type="domain" description="ABC transporter" evidence="9">
    <location>
        <begin position="41"/>
        <end position="280"/>
    </location>
</feature>
<dbReference type="SUPFAM" id="SSF55021">
    <property type="entry name" value="ACT-like"/>
    <property type="match status" value="1"/>
</dbReference>
<evidence type="ECO:0000256" key="8">
    <source>
        <dbReference type="ARBA" id="ARBA00023136"/>
    </source>
</evidence>
<keyword evidence="3" id="KW-1003">Cell membrane</keyword>
<evidence type="ECO:0000259" key="9">
    <source>
        <dbReference type="PROSITE" id="PS50893"/>
    </source>
</evidence>
<dbReference type="InterPro" id="IPR017871">
    <property type="entry name" value="ABC_transporter-like_CS"/>
</dbReference>
<dbReference type="PANTHER" id="PTHR43166:SF30">
    <property type="entry name" value="METHIONINE IMPORT ATP-BINDING PROTEIN METN"/>
    <property type="match status" value="1"/>
</dbReference>
<evidence type="ECO:0000256" key="7">
    <source>
        <dbReference type="ARBA" id="ARBA00022970"/>
    </source>
</evidence>
<dbReference type="CDD" id="cd03258">
    <property type="entry name" value="ABC_MetN_methionine_transporter"/>
    <property type="match status" value="1"/>
</dbReference>
<dbReference type="Gene3D" id="3.40.50.300">
    <property type="entry name" value="P-loop containing nucleotide triphosphate hydrolases"/>
    <property type="match status" value="1"/>
</dbReference>
<dbReference type="STRING" id="411467.BACCAP_02781"/>
<keyword evidence="8" id="KW-0472">Membrane</keyword>
<evidence type="ECO:0000256" key="4">
    <source>
        <dbReference type="ARBA" id="ARBA00022741"/>
    </source>
</evidence>
<dbReference type="PROSITE" id="PS00211">
    <property type="entry name" value="ABC_TRANSPORTER_1"/>
    <property type="match status" value="1"/>
</dbReference>
<dbReference type="InterPro" id="IPR041701">
    <property type="entry name" value="MetN_ABC"/>
</dbReference>
<evidence type="ECO:0000256" key="3">
    <source>
        <dbReference type="ARBA" id="ARBA00022475"/>
    </source>
</evidence>
<gene>
    <name evidence="10" type="ORF">BACCAP_02781</name>
</gene>
<protein>
    <submittedName>
        <fullName evidence="10">ABC transporter, ATP-binding protein</fullName>
    </submittedName>
</protein>
<organism evidence="10 11">
    <name type="scientific">Pseudoflavonifractor capillosus ATCC 29799</name>
    <dbReference type="NCBI Taxonomy" id="411467"/>
    <lineage>
        <taxon>Bacteria</taxon>
        <taxon>Bacillati</taxon>
        <taxon>Bacillota</taxon>
        <taxon>Clostridia</taxon>
        <taxon>Eubacteriales</taxon>
        <taxon>Oscillospiraceae</taxon>
        <taxon>Pseudoflavonifractor</taxon>
    </lineage>
</organism>
<dbReference type="EMBL" id="AAXG02000019">
    <property type="protein sequence ID" value="EDM99384.1"/>
    <property type="molecule type" value="Genomic_DNA"/>
</dbReference>
<comment type="similarity">
    <text evidence="1">Belongs to the ABC transporter superfamily.</text>
</comment>
<dbReference type="InterPro" id="IPR003593">
    <property type="entry name" value="AAA+_ATPase"/>
</dbReference>
<reference evidence="10 11" key="1">
    <citation type="submission" date="2007-04" db="EMBL/GenBank/DDBJ databases">
        <authorList>
            <person name="Fulton L."/>
            <person name="Clifton S."/>
            <person name="Fulton B."/>
            <person name="Xu J."/>
            <person name="Minx P."/>
            <person name="Pepin K.H."/>
            <person name="Johnson M."/>
            <person name="Thiruvilangam P."/>
            <person name="Bhonagiri V."/>
            <person name="Nash W.E."/>
            <person name="Mardis E.R."/>
            <person name="Wilson R.K."/>
        </authorList>
    </citation>
    <scope>NUCLEOTIDE SEQUENCE [LARGE SCALE GENOMIC DNA]</scope>
    <source>
        <strain evidence="10 11">ATCC 29799</strain>
    </source>
</reference>
<keyword evidence="6" id="KW-1278">Translocase</keyword>
<dbReference type="SUPFAM" id="SSF52540">
    <property type="entry name" value="P-loop containing nucleoside triphosphate hydrolases"/>
    <property type="match status" value="1"/>
</dbReference>
<dbReference type="InterPro" id="IPR045865">
    <property type="entry name" value="ACT-like_dom_sf"/>
</dbReference>
<proteinExistence type="inferred from homology"/>
<dbReference type="GO" id="GO:0005886">
    <property type="term" value="C:plasma membrane"/>
    <property type="evidence" value="ECO:0007669"/>
    <property type="project" value="UniProtKB-ARBA"/>
</dbReference>
<dbReference type="Pfam" id="PF09383">
    <property type="entry name" value="NIL"/>
    <property type="match status" value="1"/>
</dbReference>
<dbReference type="InterPro" id="IPR050086">
    <property type="entry name" value="MetN_ABC_transporter-like"/>
</dbReference>
<dbReference type="Pfam" id="PF00005">
    <property type="entry name" value="ABC_tran"/>
    <property type="match status" value="1"/>
</dbReference>
<dbReference type="PANTHER" id="PTHR43166">
    <property type="entry name" value="AMINO ACID IMPORT ATP-BINDING PROTEIN"/>
    <property type="match status" value="1"/>
</dbReference>
<keyword evidence="4" id="KW-0547">Nucleotide-binding</keyword>
<reference evidence="10 11" key="2">
    <citation type="submission" date="2007-06" db="EMBL/GenBank/DDBJ databases">
        <title>Draft genome sequence of Pseudoflavonifractor capillosus ATCC 29799.</title>
        <authorList>
            <person name="Sudarsanam P."/>
            <person name="Ley R."/>
            <person name="Guruge J."/>
            <person name="Turnbaugh P.J."/>
            <person name="Mahowald M."/>
            <person name="Liep D."/>
            <person name="Gordon J."/>
        </authorList>
    </citation>
    <scope>NUCLEOTIDE SEQUENCE [LARGE SCALE GENOMIC DNA]</scope>
    <source>
        <strain evidence="10 11">ATCC 29799</strain>
    </source>
</reference>
<evidence type="ECO:0000313" key="11">
    <source>
        <dbReference type="Proteomes" id="UP000003639"/>
    </source>
</evidence>
<dbReference type="GO" id="GO:0005524">
    <property type="term" value="F:ATP binding"/>
    <property type="evidence" value="ECO:0007669"/>
    <property type="project" value="UniProtKB-KW"/>
</dbReference>
<evidence type="ECO:0000313" key="10">
    <source>
        <dbReference type="EMBL" id="EDM99384.1"/>
    </source>
</evidence>
<keyword evidence="5 10" id="KW-0067">ATP-binding</keyword>
<name>A6NX36_9FIRM</name>
<evidence type="ECO:0000256" key="5">
    <source>
        <dbReference type="ARBA" id="ARBA00022840"/>
    </source>
</evidence>
<keyword evidence="2" id="KW-0813">Transport</keyword>
<dbReference type="AlphaFoldDB" id="A6NX36"/>
<evidence type="ECO:0000256" key="6">
    <source>
        <dbReference type="ARBA" id="ARBA00022967"/>
    </source>
</evidence>
<dbReference type="InterPro" id="IPR018449">
    <property type="entry name" value="NIL_domain"/>
</dbReference>
<dbReference type="InterPro" id="IPR027417">
    <property type="entry name" value="P-loop_NTPase"/>
</dbReference>
<keyword evidence="7" id="KW-0029">Amino-acid transport</keyword>
<dbReference type="Gene3D" id="3.30.70.260">
    <property type="match status" value="1"/>
</dbReference>
<dbReference type="FunFam" id="3.40.50.300:FF:000056">
    <property type="entry name" value="Cell division ATP-binding protein FtsE"/>
    <property type="match status" value="1"/>
</dbReference>
<evidence type="ECO:0000256" key="1">
    <source>
        <dbReference type="ARBA" id="ARBA00005417"/>
    </source>
</evidence>
<sequence length="373" mass="40298">MQSCFIWDAQAVFPPGSECEGPPTGAGWLPSTKAEGDFTVIEIQHLQKTFPTPDGVFTALEDVSLTIGDGDIFGIVGMSGAGKSTLVRCINLLERPTSGHVIIDGEDMTTLSPKALREKRRSISMIFQQFNLLMQRTCLDNICFPMEIAGVSKAKARIKARELLETVGLPDKADSYPAQLSGGQKQRIAIARALASNPKVLLCDEATSALDPTTTRSILRLIQDINKRLGITVIVITHEMAVVEEICSHVAVLEHGHVMETGTVEEVFSNPKSEAGRRLVFPDGVALEQFPVSKVVRVVFNGGSSYEPLISSLAIDCGVKVNILGADTRNIDGKAFGSMLLGLPQDSAEAAKAMNYLKSQRDVSVEEVQDYHG</sequence>
<dbReference type="GO" id="GO:0016887">
    <property type="term" value="F:ATP hydrolysis activity"/>
    <property type="evidence" value="ECO:0007669"/>
    <property type="project" value="InterPro"/>
</dbReference>
<dbReference type="Proteomes" id="UP000003639">
    <property type="component" value="Unassembled WGS sequence"/>
</dbReference>
<accession>A6NX36</accession>
<dbReference type="GO" id="GO:0006865">
    <property type="term" value="P:amino acid transport"/>
    <property type="evidence" value="ECO:0007669"/>
    <property type="project" value="UniProtKB-KW"/>
</dbReference>
<dbReference type="eggNOG" id="COG1135">
    <property type="taxonomic scope" value="Bacteria"/>
</dbReference>
<dbReference type="SMART" id="SM00930">
    <property type="entry name" value="NIL"/>
    <property type="match status" value="1"/>
</dbReference>
<evidence type="ECO:0000256" key="2">
    <source>
        <dbReference type="ARBA" id="ARBA00022448"/>
    </source>
</evidence>